<dbReference type="SUPFAM" id="SSF53092">
    <property type="entry name" value="Creatinase/prolidase N-terminal domain"/>
    <property type="match status" value="1"/>
</dbReference>
<organism evidence="1 2">
    <name type="scientific">Pseudomonas borbori</name>
    <dbReference type="NCBI Taxonomy" id="289003"/>
    <lineage>
        <taxon>Bacteria</taxon>
        <taxon>Pseudomonadati</taxon>
        <taxon>Pseudomonadota</taxon>
        <taxon>Gammaproteobacteria</taxon>
        <taxon>Pseudomonadales</taxon>
        <taxon>Pseudomonadaceae</taxon>
        <taxon>Pseudomonas</taxon>
    </lineage>
</organism>
<dbReference type="EMBL" id="FOWX01000047">
    <property type="protein sequence ID" value="SFQ25184.1"/>
    <property type="molecule type" value="Genomic_DNA"/>
</dbReference>
<reference evidence="2" key="1">
    <citation type="submission" date="2016-10" db="EMBL/GenBank/DDBJ databases">
        <authorList>
            <person name="Varghese N."/>
            <person name="Submissions S."/>
        </authorList>
    </citation>
    <scope>NUCLEOTIDE SEQUENCE [LARGE SCALE GENOMIC DNA]</scope>
    <source>
        <strain evidence="2">DSM 17834</strain>
    </source>
</reference>
<accession>A0A1I5WZU5</accession>
<evidence type="ECO:0000313" key="1">
    <source>
        <dbReference type="EMBL" id="SFQ25184.1"/>
    </source>
</evidence>
<gene>
    <name evidence="1" type="ORF">SAMN05216190_1473</name>
</gene>
<dbReference type="InterPro" id="IPR029149">
    <property type="entry name" value="Creatin/AminoP/Spt16_N"/>
</dbReference>
<protein>
    <submittedName>
        <fullName evidence="1">Uncharacterized protein</fullName>
    </submittedName>
</protein>
<keyword evidence="2" id="KW-1185">Reference proteome</keyword>
<sequence>MPQTLRIQTGQKIKSTFSVQEYATGQARLLAHMAAEHIPAAIFTSYRINYCSGLASCSFGCARSFAPFARYHGRAADLAWREDIGALLEPRMPASLEPLSMLPQGLAAVDGYPEYDIQIVN</sequence>
<dbReference type="Gene3D" id="3.40.350.10">
    <property type="entry name" value="Creatinase/prolidase N-terminal domain"/>
    <property type="match status" value="1"/>
</dbReference>
<dbReference type="AlphaFoldDB" id="A0A1I5WZU5"/>
<dbReference type="Proteomes" id="UP000198784">
    <property type="component" value="Unassembled WGS sequence"/>
</dbReference>
<name>A0A1I5WZU5_9PSED</name>
<evidence type="ECO:0000313" key="2">
    <source>
        <dbReference type="Proteomes" id="UP000198784"/>
    </source>
</evidence>
<dbReference type="STRING" id="289003.SAMN05216190_1473"/>
<proteinExistence type="predicted"/>